<dbReference type="RefSeq" id="WP_090846647.1">
    <property type="nucleotide sequence ID" value="NZ_FMZL01000012.1"/>
</dbReference>
<dbReference type="EMBL" id="FMZL01000012">
    <property type="protein sequence ID" value="SDC39282.1"/>
    <property type="molecule type" value="Genomic_DNA"/>
</dbReference>
<keyword evidence="3" id="KW-1185">Reference proteome</keyword>
<dbReference type="PROSITE" id="PS50943">
    <property type="entry name" value="HTH_CROC1"/>
    <property type="match status" value="1"/>
</dbReference>
<dbReference type="InterPro" id="IPR010982">
    <property type="entry name" value="Lambda_DNA-bd_dom_sf"/>
</dbReference>
<dbReference type="InterPro" id="IPR001387">
    <property type="entry name" value="Cro/C1-type_HTH"/>
</dbReference>
<dbReference type="SUPFAM" id="SSF47413">
    <property type="entry name" value="lambda repressor-like DNA-binding domains"/>
    <property type="match status" value="1"/>
</dbReference>
<sequence>MAGRTPIPVARAMREISSNLDLARRQQRITVELLAARANLSVPTVRKMLNEGAGSFENFLRIARLLGFLDGVVEATNPLNTGIGRIRAEQDVPKRVRLG</sequence>
<dbReference type="GO" id="GO:0003677">
    <property type="term" value="F:DNA binding"/>
    <property type="evidence" value="ECO:0007669"/>
    <property type="project" value="InterPro"/>
</dbReference>
<proteinExistence type="predicted"/>
<name>A0A1G6L7F9_9ACTN</name>
<feature type="domain" description="HTH cro/C1-type" evidence="1">
    <location>
        <begin position="20"/>
        <end position="72"/>
    </location>
</feature>
<dbReference type="Gene3D" id="1.10.260.40">
    <property type="entry name" value="lambda repressor-like DNA-binding domains"/>
    <property type="match status" value="1"/>
</dbReference>
<gene>
    <name evidence="2" type="ORF">SAMN04487824_11240</name>
</gene>
<evidence type="ECO:0000259" key="1">
    <source>
        <dbReference type="PROSITE" id="PS50943"/>
    </source>
</evidence>
<reference evidence="3" key="1">
    <citation type="submission" date="2016-10" db="EMBL/GenBank/DDBJ databases">
        <authorList>
            <person name="Varghese N."/>
            <person name="Submissions S."/>
        </authorList>
    </citation>
    <scope>NUCLEOTIDE SEQUENCE [LARGE SCALE GENOMIC DNA]</scope>
    <source>
        <strain evidence="3">DSM 22619</strain>
    </source>
</reference>
<organism evidence="2 3">
    <name type="scientific">Parafannyhessea umbonata</name>
    <dbReference type="NCBI Taxonomy" id="604330"/>
    <lineage>
        <taxon>Bacteria</taxon>
        <taxon>Bacillati</taxon>
        <taxon>Actinomycetota</taxon>
        <taxon>Coriobacteriia</taxon>
        <taxon>Coriobacteriales</taxon>
        <taxon>Atopobiaceae</taxon>
        <taxon>Parafannyhessea</taxon>
    </lineage>
</organism>
<accession>A0A1G6L7F9</accession>
<dbReference type="AlphaFoldDB" id="A0A1G6L7F9"/>
<dbReference type="Proteomes" id="UP000198528">
    <property type="component" value="Unassembled WGS sequence"/>
</dbReference>
<evidence type="ECO:0000313" key="2">
    <source>
        <dbReference type="EMBL" id="SDC39282.1"/>
    </source>
</evidence>
<protein>
    <recommendedName>
        <fullName evidence="1">HTH cro/C1-type domain-containing protein</fullName>
    </recommendedName>
</protein>
<evidence type="ECO:0000313" key="3">
    <source>
        <dbReference type="Proteomes" id="UP000198528"/>
    </source>
</evidence>